<protein>
    <submittedName>
        <fullName evidence="1">Uncharacterized protein</fullName>
    </submittedName>
</protein>
<name>A0A0A9HES4_ARUDO</name>
<accession>A0A0A9HES4</accession>
<organism evidence="1">
    <name type="scientific">Arundo donax</name>
    <name type="common">Giant reed</name>
    <name type="synonym">Donax arundinaceus</name>
    <dbReference type="NCBI Taxonomy" id="35708"/>
    <lineage>
        <taxon>Eukaryota</taxon>
        <taxon>Viridiplantae</taxon>
        <taxon>Streptophyta</taxon>
        <taxon>Embryophyta</taxon>
        <taxon>Tracheophyta</taxon>
        <taxon>Spermatophyta</taxon>
        <taxon>Magnoliopsida</taxon>
        <taxon>Liliopsida</taxon>
        <taxon>Poales</taxon>
        <taxon>Poaceae</taxon>
        <taxon>PACMAD clade</taxon>
        <taxon>Arundinoideae</taxon>
        <taxon>Arundineae</taxon>
        <taxon>Arundo</taxon>
    </lineage>
</organism>
<dbReference type="AlphaFoldDB" id="A0A0A9HES4"/>
<reference evidence="1" key="1">
    <citation type="submission" date="2014-09" db="EMBL/GenBank/DDBJ databases">
        <authorList>
            <person name="Magalhaes I.L.F."/>
            <person name="Oliveira U."/>
            <person name="Santos F.R."/>
            <person name="Vidigal T.H.D.A."/>
            <person name="Brescovit A.D."/>
            <person name="Santos A.J."/>
        </authorList>
    </citation>
    <scope>NUCLEOTIDE SEQUENCE</scope>
    <source>
        <tissue evidence="1">Shoot tissue taken approximately 20 cm above the soil surface</tissue>
    </source>
</reference>
<proteinExistence type="predicted"/>
<sequence length="37" mass="4397">MLLVLFQDELKLKSRYGITHVNPDHLFDHPVLFICPF</sequence>
<evidence type="ECO:0000313" key="1">
    <source>
        <dbReference type="EMBL" id="JAE35640.1"/>
    </source>
</evidence>
<dbReference type="EMBL" id="GBRH01162256">
    <property type="protein sequence ID" value="JAE35640.1"/>
    <property type="molecule type" value="Transcribed_RNA"/>
</dbReference>
<reference evidence="1" key="2">
    <citation type="journal article" date="2015" name="Data Brief">
        <title>Shoot transcriptome of the giant reed, Arundo donax.</title>
        <authorList>
            <person name="Barrero R.A."/>
            <person name="Guerrero F.D."/>
            <person name="Moolhuijzen P."/>
            <person name="Goolsby J.A."/>
            <person name="Tidwell J."/>
            <person name="Bellgard S.E."/>
            <person name="Bellgard M.I."/>
        </authorList>
    </citation>
    <scope>NUCLEOTIDE SEQUENCE</scope>
    <source>
        <tissue evidence="1">Shoot tissue taken approximately 20 cm above the soil surface</tissue>
    </source>
</reference>